<dbReference type="GO" id="GO:0002161">
    <property type="term" value="F:aminoacyl-tRNA deacylase activity"/>
    <property type="evidence" value="ECO:0007669"/>
    <property type="project" value="InterPro"/>
</dbReference>
<dbReference type="Gene3D" id="3.90.960.10">
    <property type="entry name" value="YbaK/aminoacyl-tRNA synthetase-associated domain"/>
    <property type="match status" value="1"/>
</dbReference>
<protein>
    <recommendedName>
        <fullName evidence="1">YbaK/aminoacyl-tRNA synthetase-associated domain-containing protein</fullName>
    </recommendedName>
</protein>
<organism evidence="2 3">
    <name type="scientific">Zingiber officinale</name>
    <name type="common">Ginger</name>
    <name type="synonym">Amomum zingiber</name>
    <dbReference type="NCBI Taxonomy" id="94328"/>
    <lineage>
        <taxon>Eukaryota</taxon>
        <taxon>Viridiplantae</taxon>
        <taxon>Streptophyta</taxon>
        <taxon>Embryophyta</taxon>
        <taxon>Tracheophyta</taxon>
        <taxon>Spermatophyta</taxon>
        <taxon>Magnoliopsida</taxon>
        <taxon>Liliopsida</taxon>
        <taxon>Zingiberales</taxon>
        <taxon>Zingiberaceae</taxon>
        <taxon>Zingiber</taxon>
    </lineage>
</organism>
<dbReference type="InterPro" id="IPR036754">
    <property type="entry name" value="YbaK/aa-tRNA-synt-asso_dom_sf"/>
</dbReference>
<dbReference type="SUPFAM" id="SSF55826">
    <property type="entry name" value="YbaK/ProRS associated domain"/>
    <property type="match status" value="1"/>
</dbReference>
<dbReference type="PANTHER" id="PTHR30411:SF4">
    <property type="entry name" value="YBAK_AMINOACYL-TRNA SYNTHETASE-ASSOCIATED DOMAIN-CONTAINING PROTEIN"/>
    <property type="match status" value="1"/>
</dbReference>
<proteinExistence type="predicted"/>
<dbReference type="InterPro" id="IPR007214">
    <property type="entry name" value="YbaK/aa-tRNA-synth-assoc-dom"/>
</dbReference>
<reference evidence="2 3" key="1">
    <citation type="submission" date="2020-08" db="EMBL/GenBank/DDBJ databases">
        <title>Plant Genome Project.</title>
        <authorList>
            <person name="Zhang R.-G."/>
        </authorList>
    </citation>
    <scope>NUCLEOTIDE SEQUENCE [LARGE SCALE GENOMIC DNA]</scope>
    <source>
        <tissue evidence="2">Rhizome</tissue>
    </source>
</reference>
<sequence>MCLGGGGEQRLEEVDDLRCLVLLAGEGGCAGVRRCRRQQDGGELAQSRLDLRQVLVQQKRRSVPCPASVSTSTASSWLGFRLRWEAAAMEAMRGLEALQTRLLQRITALELSLQTQSLSISDDRLAGDDGGTTVARLSAILRTLGVDDFVFTRVPADYYDRPLEARRDILEAASVEHLCKSIVLVNTQAPANITDCSNPNNSKYYVVVIQYAARLNAENIKNFLYNLNENKVPKKKFNMRLAPEEESLKLTGFAHNAVTCIGMETDIPVILDEAITKLKPNFFWLGGGEVDLKLGVRTSQFINAVKPFIVNSAFLFSLREEDGGKVGTMMFNKLLPSIAFPEADIVPSCAVGTSNGCRHVGQE</sequence>
<keyword evidence="3" id="KW-1185">Reference proteome</keyword>
<dbReference type="EMBL" id="JACMSC010000011">
    <property type="protein sequence ID" value="KAG6500263.1"/>
    <property type="molecule type" value="Genomic_DNA"/>
</dbReference>
<accession>A0A8J5GEN6</accession>
<name>A0A8J5GEN6_ZINOF</name>
<dbReference type="AlphaFoldDB" id="A0A8J5GEN6"/>
<comment type="caution">
    <text evidence="2">The sequence shown here is derived from an EMBL/GenBank/DDBJ whole genome shotgun (WGS) entry which is preliminary data.</text>
</comment>
<evidence type="ECO:0000313" key="3">
    <source>
        <dbReference type="Proteomes" id="UP000734854"/>
    </source>
</evidence>
<feature type="domain" description="YbaK/aminoacyl-tRNA synthetase-associated" evidence="1">
    <location>
        <begin position="177"/>
        <end position="301"/>
    </location>
</feature>
<evidence type="ECO:0000313" key="2">
    <source>
        <dbReference type="EMBL" id="KAG6500263.1"/>
    </source>
</evidence>
<dbReference type="Proteomes" id="UP000734854">
    <property type="component" value="Unassembled WGS sequence"/>
</dbReference>
<dbReference type="Pfam" id="PF04073">
    <property type="entry name" value="tRNA_edit"/>
    <property type="match status" value="1"/>
</dbReference>
<dbReference type="CDD" id="cd04332">
    <property type="entry name" value="YbaK_like"/>
    <property type="match status" value="1"/>
</dbReference>
<evidence type="ECO:0000259" key="1">
    <source>
        <dbReference type="Pfam" id="PF04073"/>
    </source>
</evidence>
<dbReference type="PANTHER" id="PTHR30411">
    <property type="entry name" value="CYTOPLASMIC PROTEIN"/>
    <property type="match status" value="1"/>
</dbReference>
<gene>
    <name evidence="2" type="ORF">ZIOFF_040106</name>
</gene>